<name>A0A3Q3JN71_MONAL</name>
<keyword evidence="2" id="KW-1185">Reference proteome</keyword>
<organism evidence="1 2">
    <name type="scientific">Monopterus albus</name>
    <name type="common">Swamp eel</name>
    <dbReference type="NCBI Taxonomy" id="43700"/>
    <lineage>
        <taxon>Eukaryota</taxon>
        <taxon>Metazoa</taxon>
        <taxon>Chordata</taxon>
        <taxon>Craniata</taxon>
        <taxon>Vertebrata</taxon>
        <taxon>Euteleostomi</taxon>
        <taxon>Actinopterygii</taxon>
        <taxon>Neopterygii</taxon>
        <taxon>Teleostei</taxon>
        <taxon>Neoteleostei</taxon>
        <taxon>Acanthomorphata</taxon>
        <taxon>Anabantaria</taxon>
        <taxon>Synbranchiformes</taxon>
        <taxon>Synbranchidae</taxon>
        <taxon>Monopterus</taxon>
    </lineage>
</organism>
<protein>
    <recommendedName>
        <fullName evidence="3">Tc1-like transposase DDE domain-containing protein</fullName>
    </recommendedName>
</protein>
<dbReference type="AlphaFoldDB" id="A0A3Q3JN71"/>
<dbReference type="Gene3D" id="3.30.420.10">
    <property type="entry name" value="Ribonuclease H-like superfamily/Ribonuclease H"/>
    <property type="match status" value="1"/>
</dbReference>
<proteinExistence type="predicted"/>
<reference evidence="1" key="1">
    <citation type="submission" date="2025-08" db="UniProtKB">
        <authorList>
            <consortium name="Ensembl"/>
        </authorList>
    </citation>
    <scope>IDENTIFICATION</scope>
</reference>
<dbReference type="Proteomes" id="UP000261600">
    <property type="component" value="Unplaced"/>
</dbReference>
<dbReference type="InterPro" id="IPR036397">
    <property type="entry name" value="RNaseH_sf"/>
</dbReference>
<dbReference type="GO" id="GO:0003676">
    <property type="term" value="F:nucleic acid binding"/>
    <property type="evidence" value="ECO:0007669"/>
    <property type="project" value="InterPro"/>
</dbReference>
<sequence length="107" mass="12463">IYRKHLQFAFQQDNDPKQTTKKTQECLSPDLNPIEHLWRDLKIQCTNTQFQKKGAAFVASFSRRLEAVVAAKGALTKYQVKGLNPVNGFFIFIFNKFTKHRKKLFSL</sequence>
<evidence type="ECO:0000313" key="1">
    <source>
        <dbReference type="Ensembl" id="ENSMALP00000018055.1"/>
    </source>
</evidence>
<evidence type="ECO:0008006" key="3">
    <source>
        <dbReference type="Google" id="ProtNLM"/>
    </source>
</evidence>
<evidence type="ECO:0000313" key="2">
    <source>
        <dbReference type="Proteomes" id="UP000261600"/>
    </source>
</evidence>
<accession>A0A3Q3JN71</accession>
<dbReference type="Ensembl" id="ENSMALT00000018404.1">
    <property type="protein sequence ID" value="ENSMALP00000018055.1"/>
    <property type="gene ID" value="ENSMALG00000012592.1"/>
</dbReference>
<reference evidence="1" key="2">
    <citation type="submission" date="2025-09" db="UniProtKB">
        <authorList>
            <consortium name="Ensembl"/>
        </authorList>
    </citation>
    <scope>IDENTIFICATION</scope>
</reference>